<protein>
    <submittedName>
        <fullName evidence="3">Glucosamine-6-phosphate deaminase</fullName>
    </submittedName>
</protein>
<dbReference type="InterPro" id="IPR004547">
    <property type="entry name" value="Glucosamine6P_isomerase"/>
</dbReference>
<dbReference type="PANTHER" id="PTHR11280">
    <property type="entry name" value="GLUCOSAMINE-6-PHOSPHATE ISOMERASE"/>
    <property type="match status" value="1"/>
</dbReference>
<dbReference type="GO" id="GO:0004342">
    <property type="term" value="F:glucosamine-6-phosphate deaminase activity"/>
    <property type="evidence" value="ECO:0007669"/>
    <property type="project" value="InterPro"/>
</dbReference>
<dbReference type="SUPFAM" id="SSF100950">
    <property type="entry name" value="NagB/RpiA/CoA transferase-like"/>
    <property type="match status" value="1"/>
</dbReference>
<dbReference type="Gene3D" id="3.40.50.1360">
    <property type="match status" value="1"/>
</dbReference>
<accession>A0A7C9BCG5</accession>
<evidence type="ECO:0000313" key="4">
    <source>
        <dbReference type="Proteomes" id="UP000479293"/>
    </source>
</evidence>
<name>A0A7C9BCG5_9BACT</name>
<comment type="caution">
    <text evidence="3">The sequence shown here is derived from an EMBL/GenBank/DDBJ whole genome shotgun (WGS) entry which is preliminary data.</text>
</comment>
<dbReference type="GO" id="GO:0006046">
    <property type="term" value="P:N-acetylglucosamine catabolic process"/>
    <property type="evidence" value="ECO:0007669"/>
    <property type="project" value="TreeGrafter"/>
</dbReference>
<evidence type="ECO:0000259" key="2">
    <source>
        <dbReference type="Pfam" id="PF01182"/>
    </source>
</evidence>
<dbReference type="GO" id="GO:0005737">
    <property type="term" value="C:cytoplasm"/>
    <property type="evidence" value="ECO:0007669"/>
    <property type="project" value="TreeGrafter"/>
</dbReference>
<dbReference type="GO" id="GO:0006043">
    <property type="term" value="P:glucosamine catabolic process"/>
    <property type="evidence" value="ECO:0007669"/>
    <property type="project" value="TreeGrafter"/>
</dbReference>
<dbReference type="GO" id="GO:0005975">
    <property type="term" value="P:carbohydrate metabolic process"/>
    <property type="evidence" value="ECO:0007669"/>
    <property type="project" value="InterPro"/>
</dbReference>
<keyword evidence="4" id="KW-1185">Reference proteome</keyword>
<keyword evidence="1" id="KW-0378">Hydrolase</keyword>
<dbReference type="PANTHER" id="PTHR11280:SF5">
    <property type="entry name" value="GLUCOSAMINE-6-PHOSPHATE ISOMERASE"/>
    <property type="match status" value="1"/>
</dbReference>
<feature type="domain" description="Glucosamine/galactosamine-6-phosphate isomerase" evidence="2">
    <location>
        <begin position="10"/>
        <end position="229"/>
    </location>
</feature>
<dbReference type="GO" id="GO:0042802">
    <property type="term" value="F:identical protein binding"/>
    <property type="evidence" value="ECO:0007669"/>
    <property type="project" value="TreeGrafter"/>
</dbReference>
<dbReference type="InterPro" id="IPR018321">
    <property type="entry name" value="Glucosamine6P_isomerase_CS"/>
</dbReference>
<evidence type="ECO:0000313" key="3">
    <source>
        <dbReference type="EMBL" id="MPR35502.1"/>
    </source>
</evidence>
<evidence type="ECO:0000256" key="1">
    <source>
        <dbReference type="ARBA" id="ARBA00022801"/>
    </source>
</evidence>
<dbReference type="PROSITE" id="PS01161">
    <property type="entry name" value="GLC_GALNAC_ISOMERASE"/>
    <property type="match status" value="1"/>
</dbReference>
<reference evidence="3 4" key="1">
    <citation type="submission" date="2019-10" db="EMBL/GenBank/DDBJ databases">
        <title>Draft Genome Sequence of Cytophagaceae sp. SJW1-29.</title>
        <authorList>
            <person name="Choi A."/>
        </authorList>
    </citation>
    <scope>NUCLEOTIDE SEQUENCE [LARGE SCALE GENOMIC DNA]</scope>
    <source>
        <strain evidence="3 4">SJW1-29</strain>
    </source>
</reference>
<dbReference type="RefSeq" id="WP_152762615.1">
    <property type="nucleotide sequence ID" value="NZ_WHLY01000002.1"/>
</dbReference>
<dbReference type="GO" id="GO:0019262">
    <property type="term" value="P:N-acetylneuraminate catabolic process"/>
    <property type="evidence" value="ECO:0007669"/>
    <property type="project" value="TreeGrafter"/>
</dbReference>
<dbReference type="InterPro" id="IPR037171">
    <property type="entry name" value="NagB/RpiA_transferase-like"/>
</dbReference>
<dbReference type="CDD" id="cd01399">
    <property type="entry name" value="GlcN6P_deaminase"/>
    <property type="match status" value="1"/>
</dbReference>
<dbReference type="Proteomes" id="UP000479293">
    <property type="component" value="Unassembled WGS sequence"/>
</dbReference>
<dbReference type="InterPro" id="IPR006148">
    <property type="entry name" value="Glc/Gal-6P_isomerase"/>
</dbReference>
<gene>
    <name evidence="3" type="ORF">GBK04_19650</name>
</gene>
<organism evidence="3 4">
    <name type="scientific">Salmonirosea aquatica</name>
    <dbReference type="NCBI Taxonomy" id="2654236"/>
    <lineage>
        <taxon>Bacteria</taxon>
        <taxon>Pseudomonadati</taxon>
        <taxon>Bacteroidota</taxon>
        <taxon>Cytophagia</taxon>
        <taxon>Cytophagales</taxon>
        <taxon>Spirosomataceae</taxon>
        <taxon>Salmonirosea</taxon>
    </lineage>
</organism>
<proteinExistence type="predicted"/>
<dbReference type="AlphaFoldDB" id="A0A7C9BCG5"/>
<dbReference type="EMBL" id="WHLY01000002">
    <property type="protein sequence ID" value="MPR35502.1"/>
    <property type="molecule type" value="Genomic_DNA"/>
</dbReference>
<sequence length="240" mass="26259">MIKIYKDYETLSEAAAEYVVKLLADKPDAVLCLPSGSTPLGMFKILAEKSKAGEVDFSKCTFVGLDEWVGMGPDDEGSCRYWIDRDFLHPIGFRVDQIVYFDAKSDDLPGQCERVNQKVAELGGLDLMVLGVGMNGHLALNEPGTSFDSYAHLSTLDPITAEVGQKYFTKDTPLTEGITLGLRHAREAKQLIVIASGQLKADVMKRALEGEVSEDFPVSLVQQVEGAVVMLDKAAARRLK</sequence>
<dbReference type="Pfam" id="PF01182">
    <property type="entry name" value="Glucosamine_iso"/>
    <property type="match status" value="1"/>
</dbReference>